<accession>A0ABZ2HIJ8</accession>
<gene>
    <name evidence="1" type="ORF">RZ517_06940</name>
</gene>
<sequence>MEDEKAKALLVQAIKDRGTIYLEVFRELSDRFDQATAIEVMRAASGAVGRKVGQSLSHLAPDDFEGMAAIWACALDCKLAYAADLRRLDDTGFEVKMMACPLKQSWVEAGCSEDEICTLLHCASAYDEAALEAAGFDFDLELWAPGKEGCCRTVVREKG</sequence>
<dbReference type="Proteomes" id="UP001364156">
    <property type="component" value="Chromosome"/>
</dbReference>
<dbReference type="EMBL" id="CP146069">
    <property type="protein sequence ID" value="WWR47900.1"/>
    <property type="molecule type" value="Genomic_DNA"/>
</dbReference>
<name>A0ABZ2HIJ8_9RHOB</name>
<reference evidence="1 2" key="1">
    <citation type="submission" date="2023-10" db="EMBL/GenBank/DDBJ databases">
        <title>Roseovarius strain S88 nov., isolated from a marine algae.</title>
        <authorList>
            <person name="Lee M.W."/>
            <person name="Lee J.K."/>
            <person name="Kim J.M."/>
            <person name="Choi D.G."/>
            <person name="Baek J.H."/>
            <person name="Bayburt H."/>
            <person name="Jung J.J."/>
            <person name="Han D.M."/>
            <person name="Jeon C.O."/>
        </authorList>
    </citation>
    <scope>NUCLEOTIDE SEQUENCE [LARGE SCALE GENOMIC DNA]</scope>
    <source>
        <strain evidence="1 2">S88</strain>
    </source>
</reference>
<protein>
    <submittedName>
        <fullName evidence="1">L-2-amino-thiazoline-4-carboxylic acid hydrolase</fullName>
    </submittedName>
</protein>
<keyword evidence="2" id="KW-1185">Reference proteome</keyword>
<dbReference type="RefSeq" id="WP_338550730.1">
    <property type="nucleotide sequence ID" value="NZ_CP146069.1"/>
</dbReference>
<evidence type="ECO:0000313" key="1">
    <source>
        <dbReference type="EMBL" id="WWR47900.1"/>
    </source>
</evidence>
<dbReference type="GO" id="GO:0016787">
    <property type="term" value="F:hydrolase activity"/>
    <property type="evidence" value="ECO:0007669"/>
    <property type="project" value="UniProtKB-KW"/>
</dbReference>
<proteinExistence type="predicted"/>
<dbReference type="Pfam" id="PF14196">
    <property type="entry name" value="ATC_hydrolase"/>
    <property type="match status" value="1"/>
</dbReference>
<dbReference type="InterPro" id="IPR026002">
    <property type="entry name" value="ATC_hydrolase-like"/>
</dbReference>
<evidence type="ECO:0000313" key="2">
    <source>
        <dbReference type="Proteomes" id="UP001364156"/>
    </source>
</evidence>
<organism evidence="1 2">
    <name type="scientific">Roseovarius phycicola</name>
    <dbReference type="NCBI Taxonomy" id="3080976"/>
    <lineage>
        <taxon>Bacteria</taxon>
        <taxon>Pseudomonadati</taxon>
        <taxon>Pseudomonadota</taxon>
        <taxon>Alphaproteobacteria</taxon>
        <taxon>Rhodobacterales</taxon>
        <taxon>Roseobacteraceae</taxon>
        <taxon>Roseovarius</taxon>
    </lineage>
</organism>
<keyword evidence="1" id="KW-0378">Hydrolase</keyword>